<gene>
    <name evidence="2" type="ORF">TTEB3V08_LOCUS8796</name>
</gene>
<feature type="region of interest" description="Disordered" evidence="1">
    <location>
        <begin position="489"/>
        <end position="509"/>
    </location>
</feature>
<proteinExistence type="predicted"/>
<reference evidence="2" key="1">
    <citation type="submission" date="2020-11" db="EMBL/GenBank/DDBJ databases">
        <authorList>
            <person name="Tran Van P."/>
        </authorList>
    </citation>
    <scope>NUCLEOTIDE SEQUENCE</scope>
</reference>
<dbReference type="InterPro" id="IPR011993">
    <property type="entry name" value="PH-like_dom_sf"/>
</dbReference>
<dbReference type="Gene3D" id="2.30.29.30">
    <property type="entry name" value="Pleckstrin-homology domain (PH domain)/Phosphotyrosine-binding domain (PTB)"/>
    <property type="match status" value="1"/>
</dbReference>
<organism evidence="2">
    <name type="scientific">Timema tahoe</name>
    <dbReference type="NCBI Taxonomy" id="61484"/>
    <lineage>
        <taxon>Eukaryota</taxon>
        <taxon>Metazoa</taxon>
        <taxon>Ecdysozoa</taxon>
        <taxon>Arthropoda</taxon>
        <taxon>Hexapoda</taxon>
        <taxon>Insecta</taxon>
        <taxon>Pterygota</taxon>
        <taxon>Neoptera</taxon>
        <taxon>Polyneoptera</taxon>
        <taxon>Phasmatodea</taxon>
        <taxon>Timematodea</taxon>
        <taxon>Timematoidea</taxon>
        <taxon>Timematidae</taxon>
        <taxon>Timema</taxon>
    </lineage>
</organism>
<feature type="compositionally biased region" description="Polar residues" evidence="1">
    <location>
        <begin position="500"/>
        <end position="509"/>
    </location>
</feature>
<dbReference type="EMBL" id="OE004134">
    <property type="protein sequence ID" value="CAD7460879.1"/>
    <property type="molecule type" value="Genomic_DNA"/>
</dbReference>
<accession>A0A7R9IM31</accession>
<evidence type="ECO:0000313" key="2">
    <source>
        <dbReference type="EMBL" id="CAD7460879.1"/>
    </source>
</evidence>
<dbReference type="AlphaFoldDB" id="A0A7R9IM31"/>
<evidence type="ECO:0000256" key="1">
    <source>
        <dbReference type="SAM" id="MobiDB-lite"/>
    </source>
</evidence>
<evidence type="ECO:0008006" key="3">
    <source>
        <dbReference type="Google" id="ProtNLM"/>
    </source>
</evidence>
<protein>
    <recommendedName>
        <fullName evidence="3">PH domain-containing protein</fullName>
    </recommendedName>
</protein>
<sequence length="719" mass="79987">MWPVPSRRLRLATRVSVQRLYIASAPTLFRDQCGRRLATEKTCVLVELYLVLCLIGLVLKMVQEEDENLIEEVEKQPPLPQLLTYLRQCTGTNMQCTKKGWFRGSPSGWGYKIPSEFPGSFRSTGSVLEGRSGLFYAPQPQANGPTSLVKFNDRLTLVWVSGSERGRELGPKSTSVCIEYDCSMPGDGSTELSGHLDVKLPGGARRRGFTPWKVHALKYWEGSVPYREHWGVCPPPPSFMESAPAWKKHWCLVRKTSCGAEVQLGAVTGSTKCVILPLDATLCRTESRSRQYAFGVFPGGSKCRQPALYLSGSCENESQRWMCNIRFMLRPPRAGNEEDFTVSLIDNAHSRLAKLAGLYGVLRVGMHDVIVCDPSTGEVRVTWEWPQLHQFHLAATPRTEDENKICVLHTSSEFCAGPGQILLFCEQAPQLLHCLLSRGRLHRLVTSPIPSPPVMALRGGRRLSRSENDLRCTWEDVTPRRHLRPLGLVRSHSGSRDSGVRTSTASDDSNTLKGKVVCGLISAGLGLMFSTPGCSEADSESLHEYHHVGLADSEEEQTENTLSTWRRESGVSLASGIYEEIADPTPLTGEVNHYENIPGHRRDVIYETVPPPLPPRKHMNYYTMNSMTDEGIGTDRSSYGSTITIPPALLLRFNRGRCYSESLHSMSPCNISEPGSSSWQGNQYEPDYLPMSPILKVCDSADTEREEQCYIVMASLNST</sequence>
<name>A0A7R9IM31_9NEOP</name>